<dbReference type="InterPro" id="IPR036477">
    <property type="entry name" value="Formyl_transf_N_sf"/>
</dbReference>
<dbReference type="Pfam" id="PF02911">
    <property type="entry name" value="Formyl_trans_C"/>
    <property type="match status" value="1"/>
</dbReference>
<dbReference type="InterPro" id="IPR044135">
    <property type="entry name" value="Met-tRNA-FMT_C"/>
</dbReference>
<dbReference type="CDD" id="cd08704">
    <property type="entry name" value="Met_tRNA_FMT_C"/>
    <property type="match status" value="1"/>
</dbReference>
<dbReference type="InterPro" id="IPR037022">
    <property type="entry name" value="Formyl_trans_C_sf"/>
</dbReference>
<proteinExistence type="predicted"/>
<dbReference type="InterPro" id="IPR005793">
    <property type="entry name" value="Formyl_trans_C"/>
</dbReference>
<dbReference type="GO" id="GO:0004479">
    <property type="term" value="F:methionyl-tRNA formyltransferase activity"/>
    <property type="evidence" value="ECO:0007669"/>
    <property type="project" value="TreeGrafter"/>
</dbReference>
<dbReference type="EMBL" id="UINC01003542">
    <property type="protein sequence ID" value="SVA07244.1"/>
    <property type="molecule type" value="Genomic_DNA"/>
</dbReference>
<dbReference type="SUPFAM" id="SSF50486">
    <property type="entry name" value="FMT C-terminal domain-like"/>
    <property type="match status" value="1"/>
</dbReference>
<organism evidence="4">
    <name type="scientific">marine metagenome</name>
    <dbReference type="NCBI Taxonomy" id="408172"/>
    <lineage>
        <taxon>unclassified sequences</taxon>
        <taxon>metagenomes</taxon>
        <taxon>ecological metagenomes</taxon>
    </lineage>
</organism>
<reference evidence="4" key="1">
    <citation type="submission" date="2018-05" db="EMBL/GenBank/DDBJ databases">
        <authorList>
            <person name="Lanie J.A."/>
            <person name="Ng W.-L."/>
            <person name="Kazmierczak K.M."/>
            <person name="Andrzejewski T.M."/>
            <person name="Davidsen T.M."/>
            <person name="Wayne K.J."/>
            <person name="Tettelin H."/>
            <person name="Glass J.I."/>
            <person name="Rusch D."/>
            <person name="Podicherti R."/>
            <person name="Tsui H.-C.T."/>
            <person name="Winkler M.E."/>
        </authorList>
    </citation>
    <scope>NUCLEOTIDE SEQUENCE</scope>
</reference>
<feature type="domain" description="Formyl transferase C-terminal" evidence="3">
    <location>
        <begin position="69"/>
        <end position="166"/>
    </location>
</feature>
<protein>
    <recommendedName>
        <fullName evidence="3">Formyl transferase C-terminal domain-containing protein</fullName>
    </recommendedName>
</protein>
<keyword evidence="2" id="KW-0648">Protein biosynthesis</keyword>
<evidence type="ECO:0000256" key="2">
    <source>
        <dbReference type="ARBA" id="ARBA00022917"/>
    </source>
</evidence>
<dbReference type="Gene3D" id="3.40.50.170">
    <property type="entry name" value="Formyl transferase, N-terminal domain"/>
    <property type="match status" value="1"/>
</dbReference>
<dbReference type="Gene3D" id="3.10.25.10">
    <property type="entry name" value="Formyl transferase, C-terminal domain"/>
    <property type="match status" value="1"/>
</dbReference>
<accession>A0A381SV13</accession>
<keyword evidence="1" id="KW-0808">Transferase</keyword>
<feature type="non-terminal residue" evidence="4">
    <location>
        <position position="1"/>
    </location>
</feature>
<dbReference type="SUPFAM" id="SSF53328">
    <property type="entry name" value="Formyltransferase"/>
    <property type="match status" value="1"/>
</dbReference>
<evidence type="ECO:0000259" key="3">
    <source>
        <dbReference type="Pfam" id="PF02911"/>
    </source>
</evidence>
<evidence type="ECO:0000313" key="4">
    <source>
        <dbReference type="EMBL" id="SVA07244.1"/>
    </source>
</evidence>
<dbReference type="PANTHER" id="PTHR11138:SF5">
    <property type="entry name" value="METHIONYL-TRNA FORMYLTRANSFERASE, MITOCHONDRIAL"/>
    <property type="match status" value="1"/>
</dbReference>
<name>A0A381SV13_9ZZZZ</name>
<dbReference type="GO" id="GO:0005829">
    <property type="term" value="C:cytosol"/>
    <property type="evidence" value="ECO:0007669"/>
    <property type="project" value="TreeGrafter"/>
</dbReference>
<evidence type="ECO:0000256" key="1">
    <source>
        <dbReference type="ARBA" id="ARBA00022679"/>
    </source>
</evidence>
<gene>
    <name evidence="4" type="ORF">METZ01_LOCUS60098</name>
</gene>
<dbReference type="PANTHER" id="PTHR11138">
    <property type="entry name" value="METHIONYL-TRNA FORMYLTRANSFERASE"/>
    <property type="match status" value="1"/>
</dbReference>
<dbReference type="AlphaFoldDB" id="A0A381SV13"/>
<sequence>TFLLKPSVDTGDVLYQEKLTIHPEDTYGTLSERMSQIGSSLLLKTINNLMGKSITSVEQDNSIATQAPKVQPAERIINWNDTAVNITNKVRGLNPKPGTHTTLNGKWIKIFHTSPINENYELTPGTIIDRTKMRLLVQTGEGGLFIQSLQKEGKKRMDIQEFLQGASIKEGDQFGT</sequence>
<dbReference type="InterPro" id="IPR011034">
    <property type="entry name" value="Formyl_transferase-like_C_sf"/>
</dbReference>